<dbReference type="EMBL" id="BMAW01076050">
    <property type="protein sequence ID" value="GFT99679.1"/>
    <property type="molecule type" value="Genomic_DNA"/>
</dbReference>
<keyword evidence="2" id="KW-1185">Reference proteome</keyword>
<evidence type="ECO:0000313" key="1">
    <source>
        <dbReference type="EMBL" id="GFT99679.1"/>
    </source>
</evidence>
<gene>
    <name evidence="1" type="ORF">NPIL_580571</name>
</gene>
<reference evidence="1" key="1">
    <citation type="submission" date="2020-08" db="EMBL/GenBank/DDBJ databases">
        <title>Multicomponent nature underlies the extraordinary mechanical properties of spider dragline silk.</title>
        <authorList>
            <person name="Kono N."/>
            <person name="Nakamura H."/>
            <person name="Mori M."/>
            <person name="Yoshida Y."/>
            <person name="Ohtoshi R."/>
            <person name="Malay A.D."/>
            <person name="Moran D.A.P."/>
            <person name="Tomita M."/>
            <person name="Numata K."/>
            <person name="Arakawa K."/>
        </authorList>
    </citation>
    <scope>NUCLEOTIDE SEQUENCE</scope>
</reference>
<sequence>MKYTDHFLIVHTKNADYKGTSVEDINEETMLNESEDSCSIANRMYKKTKRKNECKNQVALANSIGFSTEPNKLLEEPAINVLNKEVDDSILQVTAKSSIGSNVKCNSSEYKAIHH</sequence>
<dbReference type="AlphaFoldDB" id="A0A8X6Q0X7"/>
<organism evidence="1 2">
    <name type="scientific">Nephila pilipes</name>
    <name type="common">Giant wood spider</name>
    <name type="synonym">Nephila maculata</name>
    <dbReference type="NCBI Taxonomy" id="299642"/>
    <lineage>
        <taxon>Eukaryota</taxon>
        <taxon>Metazoa</taxon>
        <taxon>Ecdysozoa</taxon>
        <taxon>Arthropoda</taxon>
        <taxon>Chelicerata</taxon>
        <taxon>Arachnida</taxon>
        <taxon>Araneae</taxon>
        <taxon>Araneomorphae</taxon>
        <taxon>Entelegynae</taxon>
        <taxon>Araneoidea</taxon>
        <taxon>Nephilidae</taxon>
        <taxon>Nephila</taxon>
    </lineage>
</organism>
<accession>A0A8X6Q0X7</accession>
<dbReference type="Proteomes" id="UP000887013">
    <property type="component" value="Unassembled WGS sequence"/>
</dbReference>
<evidence type="ECO:0000313" key="2">
    <source>
        <dbReference type="Proteomes" id="UP000887013"/>
    </source>
</evidence>
<proteinExistence type="predicted"/>
<protein>
    <submittedName>
        <fullName evidence="1">Uncharacterized protein</fullName>
    </submittedName>
</protein>
<comment type="caution">
    <text evidence="1">The sequence shown here is derived from an EMBL/GenBank/DDBJ whole genome shotgun (WGS) entry which is preliminary data.</text>
</comment>
<name>A0A8X6Q0X7_NEPPI</name>